<keyword evidence="1" id="KW-0560">Oxidoreductase</keyword>
<proteinExistence type="predicted"/>
<name>A0A0E3ULU5_9GAMM</name>
<dbReference type="PANTHER" id="PTHR13847">
    <property type="entry name" value="SARCOSINE DEHYDROGENASE-RELATED"/>
    <property type="match status" value="1"/>
</dbReference>
<organism evidence="3 4">
    <name type="scientific">Pseudoxanthomonas suwonensis</name>
    <dbReference type="NCBI Taxonomy" id="314722"/>
    <lineage>
        <taxon>Bacteria</taxon>
        <taxon>Pseudomonadati</taxon>
        <taxon>Pseudomonadota</taxon>
        <taxon>Gammaproteobacteria</taxon>
        <taxon>Lysobacterales</taxon>
        <taxon>Lysobacteraceae</taxon>
        <taxon>Pseudoxanthomonas</taxon>
    </lineage>
</organism>
<dbReference type="SUPFAM" id="SSF51905">
    <property type="entry name" value="FAD/NAD(P)-binding domain"/>
    <property type="match status" value="1"/>
</dbReference>
<dbReference type="PRINTS" id="PR00420">
    <property type="entry name" value="RNGMNOXGNASE"/>
</dbReference>
<dbReference type="GO" id="GO:0016491">
    <property type="term" value="F:oxidoreductase activity"/>
    <property type="evidence" value="ECO:0007669"/>
    <property type="project" value="UniProtKB-KW"/>
</dbReference>
<dbReference type="EMBL" id="CP011144">
    <property type="protein sequence ID" value="AKC85781.1"/>
    <property type="molecule type" value="Genomic_DNA"/>
</dbReference>
<evidence type="ECO:0000259" key="2">
    <source>
        <dbReference type="Pfam" id="PF01266"/>
    </source>
</evidence>
<dbReference type="Proteomes" id="UP000033067">
    <property type="component" value="Chromosome"/>
</dbReference>
<feature type="domain" description="FAD dependent oxidoreductase" evidence="2">
    <location>
        <begin position="49"/>
        <end position="399"/>
    </location>
</feature>
<dbReference type="KEGG" id="psuw:WQ53_02410"/>
<dbReference type="AlphaFoldDB" id="A0A0E3ULU5"/>
<accession>A0A0E3ULU5</accession>
<protein>
    <submittedName>
        <fullName evidence="3">FAD-dependent oxidoreductase</fullName>
    </submittedName>
</protein>
<dbReference type="InterPro" id="IPR006076">
    <property type="entry name" value="FAD-dep_OxRdtase"/>
</dbReference>
<dbReference type="GO" id="GO:0005737">
    <property type="term" value="C:cytoplasm"/>
    <property type="evidence" value="ECO:0007669"/>
    <property type="project" value="TreeGrafter"/>
</dbReference>
<dbReference type="Gene3D" id="3.50.50.60">
    <property type="entry name" value="FAD/NAD(P)-binding domain"/>
    <property type="match status" value="1"/>
</dbReference>
<dbReference type="PANTHER" id="PTHR13847:SF281">
    <property type="entry name" value="FAD DEPENDENT OXIDOREDUCTASE DOMAIN-CONTAINING PROTEIN"/>
    <property type="match status" value="1"/>
</dbReference>
<dbReference type="Pfam" id="PF01266">
    <property type="entry name" value="DAO"/>
    <property type="match status" value="1"/>
</dbReference>
<gene>
    <name evidence="3" type="ORF">WQ53_02410</name>
</gene>
<evidence type="ECO:0000313" key="3">
    <source>
        <dbReference type="EMBL" id="AKC85781.1"/>
    </source>
</evidence>
<dbReference type="PATRIC" id="fig|314722.6.peg.499"/>
<sequence length="444" mass="49037">MPAPTKSRHAGVSDEPMNAASTYPPSWYADSAAPLQEQPALRGSIDDADVCILGAGYTGLSAALELAEAGYRVVVLEAERIGWGASGRNGGQAIVGYGCEQSTLEDLLGHDAARTLFGLSREGMDLLRARIARHRIECDWRDGHAHVPVKPRQERALRAGIVEMAQKYDYPLRWWDRRRLRDELESDRYLGAVYDPASGHLHPLEYAFGLARAALAAGVRIFERSPVVELVRGARPRLRTPQGEVAADFAVLAGNAWLRGVAPELESRVMPVGTYIAATAPLGVERARALIRNDMAVADVNWALDYFRLSRDHRLLFGGRASYSSWPPPNLRGVMRRRIHNVFPQLDDMPIEYLWGGYVDISLNRAPHWGRLAPNVYFAQGFSGHGVASTGLAGRLIAEAIRGQSERLDLFAKIPHAPFPGGRALRTPLLVLAMAWYKLRDALW</sequence>
<keyword evidence="4" id="KW-1185">Reference proteome</keyword>
<reference evidence="3 4" key="1">
    <citation type="journal article" date="2015" name="Genome Announc.">
        <title>Complete Genome Sequence of Pseudoxanthomonas suwonensis Strain J1, a Cellulose-Degrading Bacterium Isolated from Leaf- and Wood-Enriched Soil.</title>
        <authorList>
            <person name="Hou L."/>
            <person name="Jiang J."/>
            <person name="Xu Z."/>
            <person name="Zhou Y."/>
            <person name="Leung F.C."/>
        </authorList>
    </citation>
    <scope>NUCLEOTIDE SEQUENCE [LARGE SCALE GENOMIC DNA]</scope>
    <source>
        <strain evidence="3 4">J1</strain>
    </source>
</reference>
<evidence type="ECO:0000313" key="4">
    <source>
        <dbReference type="Proteomes" id="UP000033067"/>
    </source>
</evidence>
<dbReference type="Gene3D" id="3.30.9.10">
    <property type="entry name" value="D-Amino Acid Oxidase, subunit A, domain 2"/>
    <property type="match status" value="1"/>
</dbReference>
<evidence type="ECO:0000256" key="1">
    <source>
        <dbReference type="ARBA" id="ARBA00023002"/>
    </source>
</evidence>
<dbReference type="InterPro" id="IPR036188">
    <property type="entry name" value="FAD/NAD-bd_sf"/>
</dbReference>